<organism evidence="2 3">
    <name type="scientific">Oceaniradius stylonematis</name>
    <dbReference type="NCBI Taxonomy" id="2184161"/>
    <lineage>
        <taxon>Bacteria</taxon>
        <taxon>Pseudomonadati</taxon>
        <taxon>Pseudomonadota</taxon>
        <taxon>Alphaproteobacteria</taxon>
        <taxon>Hyphomicrobiales</taxon>
        <taxon>Ahrensiaceae</taxon>
        <taxon>Oceaniradius</taxon>
    </lineage>
</organism>
<gene>
    <name evidence="2" type="ORF">DEM25_007375</name>
</gene>
<protein>
    <submittedName>
        <fullName evidence="2">Uncharacterized protein</fullName>
    </submittedName>
</protein>
<feature type="transmembrane region" description="Helical" evidence="1">
    <location>
        <begin position="62"/>
        <end position="82"/>
    </location>
</feature>
<evidence type="ECO:0000256" key="1">
    <source>
        <dbReference type="SAM" id="Phobius"/>
    </source>
</evidence>
<keyword evidence="1" id="KW-0472">Membrane</keyword>
<dbReference type="AlphaFoldDB" id="A0A3A8AIT5"/>
<name>A0A3A8AIT5_9HYPH</name>
<dbReference type="Proteomes" id="UP000246132">
    <property type="component" value="Unassembled WGS sequence"/>
</dbReference>
<accession>A0A3A8AIT5</accession>
<evidence type="ECO:0000313" key="3">
    <source>
        <dbReference type="Proteomes" id="UP000246132"/>
    </source>
</evidence>
<reference evidence="2 3" key="1">
    <citation type="journal article" date="2018" name="Int. J. Syst. Bacteriol.">
        <title>Oceaniradius stylonemae gen. nov., sp. nov., isolated from a red alga, Stylonema cornu-cervi.</title>
        <authorList>
            <person name="Jeong S."/>
        </authorList>
    </citation>
    <scope>NUCLEOTIDE SEQUENCE [LARGE SCALE GENOMIC DNA]</scope>
    <source>
        <strain evidence="2 3">StC1</strain>
    </source>
</reference>
<comment type="caution">
    <text evidence="2">The sequence shown here is derived from an EMBL/GenBank/DDBJ whole genome shotgun (WGS) entry which is preliminary data.</text>
</comment>
<keyword evidence="3" id="KW-1185">Reference proteome</keyword>
<keyword evidence="1" id="KW-1133">Transmembrane helix</keyword>
<dbReference type="EMBL" id="QFWV02000004">
    <property type="protein sequence ID" value="RKF07590.1"/>
    <property type="molecule type" value="Genomic_DNA"/>
</dbReference>
<dbReference type="RefSeq" id="WP_109765607.1">
    <property type="nucleotide sequence ID" value="NZ_CP159474.1"/>
</dbReference>
<proteinExistence type="predicted"/>
<dbReference type="OrthoDB" id="8449218at2"/>
<keyword evidence="1" id="KW-0812">Transmembrane</keyword>
<sequence length="84" mass="9329">MSSKPPHDAREEEARKVIERVERESEIVGRSSFVRAAGKARDHLTATEAEGGDPVEVWGRRVGRALSVIAFIGLALWLLAYLTR</sequence>
<evidence type="ECO:0000313" key="2">
    <source>
        <dbReference type="EMBL" id="RKF07590.1"/>
    </source>
</evidence>